<dbReference type="EMBL" id="MN738910">
    <property type="protein sequence ID" value="QHT30728.1"/>
    <property type="molecule type" value="Genomic_DNA"/>
</dbReference>
<dbReference type="PANTHER" id="PTHR11548">
    <property type="entry name" value="THYMIDYLATE SYNTHASE 1"/>
    <property type="match status" value="1"/>
</dbReference>
<dbReference type="EC" id="2.1.1.45" evidence="1"/>
<dbReference type="InterPro" id="IPR023451">
    <property type="entry name" value="Thymidate_synth/dCMP_Mease_dom"/>
</dbReference>
<dbReference type="PRINTS" id="PR00108">
    <property type="entry name" value="THYMDSNTHASE"/>
</dbReference>
<organism evidence="5">
    <name type="scientific">viral metagenome</name>
    <dbReference type="NCBI Taxonomy" id="1070528"/>
    <lineage>
        <taxon>unclassified sequences</taxon>
        <taxon>metagenomes</taxon>
        <taxon>organismal metagenomes</taxon>
    </lineage>
</organism>
<evidence type="ECO:0000256" key="3">
    <source>
        <dbReference type="ARBA" id="ARBA00022679"/>
    </source>
</evidence>
<dbReference type="GO" id="GO:0004799">
    <property type="term" value="F:thymidylate synthase activity"/>
    <property type="evidence" value="ECO:0007669"/>
    <property type="project" value="UniProtKB-EC"/>
</dbReference>
<dbReference type="SUPFAM" id="SSF55831">
    <property type="entry name" value="Thymidylate synthase/dCMP hydroxymethylase"/>
    <property type="match status" value="1"/>
</dbReference>
<evidence type="ECO:0000259" key="4">
    <source>
        <dbReference type="Pfam" id="PF00303"/>
    </source>
</evidence>
<keyword evidence="3" id="KW-0808">Transferase</keyword>
<protein>
    <recommendedName>
        <fullName evidence="1">thymidylate synthase</fullName>
        <ecNumber evidence="1">2.1.1.45</ecNumber>
    </recommendedName>
</protein>
<dbReference type="InterPro" id="IPR000398">
    <property type="entry name" value="Thymidylate_synthase"/>
</dbReference>
<dbReference type="NCBIfam" id="TIGR03284">
    <property type="entry name" value="thym_sym"/>
    <property type="match status" value="1"/>
</dbReference>
<dbReference type="CDD" id="cd00351">
    <property type="entry name" value="TS_Pyrimidine_HMase"/>
    <property type="match status" value="1"/>
</dbReference>
<dbReference type="Pfam" id="PF00303">
    <property type="entry name" value="Thymidylat_synt"/>
    <property type="match status" value="1"/>
</dbReference>
<dbReference type="InterPro" id="IPR036926">
    <property type="entry name" value="Thymidate_synth/dCMP_Mease_sf"/>
</dbReference>
<dbReference type="GO" id="GO:0005829">
    <property type="term" value="C:cytosol"/>
    <property type="evidence" value="ECO:0007669"/>
    <property type="project" value="TreeGrafter"/>
</dbReference>
<evidence type="ECO:0000256" key="1">
    <source>
        <dbReference type="ARBA" id="ARBA00011947"/>
    </source>
</evidence>
<dbReference type="AlphaFoldDB" id="A0A6C0EP32"/>
<dbReference type="PANTHER" id="PTHR11548:SF1">
    <property type="entry name" value="THYMIDYLATE SYNTHASE 1"/>
    <property type="match status" value="1"/>
</dbReference>
<dbReference type="GO" id="GO:0032259">
    <property type="term" value="P:methylation"/>
    <property type="evidence" value="ECO:0007669"/>
    <property type="project" value="UniProtKB-KW"/>
</dbReference>
<sequence>MTISNNDEINYLEFLKLVKNTGIKKNTRNGITYSHFAHLLKFNIYDKFPLLTTKKMFFKGIVEELLWFLRGSVNSKELESKGVNIWKGNSSREFLDANGFFNYDEGYLGPIYGYQWRSFNGKIDQLKYLLEEIQLENSRRILINAWNPCQLHEQALPPCHILYNFFKNNDEISCMMYMRSSDLFLGLPFNIASTALLTHIIAKVSGFKVKDIAISICDCHIYDEHIEPLNIQLERKPYEFPSIHIKKEIDINNLSIDEKIKWIEELKFEDFELINYNYYPTIKAIMK</sequence>
<keyword evidence="2" id="KW-0489">Methyltransferase</keyword>
<accession>A0A6C0EP32</accession>
<evidence type="ECO:0000313" key="5">
    <source>
        <dbReference type="EMBL" id="QHT30728.1"/>
    </source>
</evidence>
<name>A0A6C0EP32_9ZZZZ</name>
<dbReference type="InterPro" id="IPR045097">
    <property type="entry name" value="Thymidate_synth/dCMP_Mease"/>
</dbReference>
<proteinExistence type="predicted"/>
<evidence type="ECO:0000256" key="2">
    <source>
        <dbReference type="ARBA" id="ARBA00022603"/>
    </source>
</evidence>
<dbReference type="GO" id="GO:0006231">
    <property type="term" value="P:dTMP biosynthetic process"/>
    <property type="evidence" value="ECO:0007669"/>
    <property type="project" value="InterPro"/>
</dbReference>
<dbReference type="Gene3D" id="3.30.572.10">
    <property type="entry name" value="Thymidylate synthase/dCMP hydroxymethylase domain"/>
    <property type="match status" value="1"/>
</dbReference>
<reference evidence="5" key="1">
    <citation type="journal article" date="2020" name="Nature">
        <title>Giant virus diversity and host interactions through global metagenomics.</title>
        <authorList>
            <person name="Schulz F."/>
            <person name="Roux S."/>
            <person name="Paez-Espino D."/>
            <person name="Jungbluth S."/>
            <person name="Walsh D.A."/>
            <person name="Denef V.J."/>
            <person name="McMahon K.D."/>
            <person name="Konstantinidis K.T."/>
            <person name="Eloe-Fadrosh E.A."/>
            <person name="Kyrpides N.C."/>
            <person name="Woyke T."/>
        </authorList>
    </citation>
    <scope>NUCLEOTIDE SEQUENCE</scope>
    <source>
        <strain evidence="5">GVMAG-M-3300009151-35</strain>
    </source>
</reference>
<feature type="domain" description="Thymidylate synthase/dCMP hydroxymethylase" evidence="4">
    <location>
        <begin position="10"/>
        <end position="286"/>
    </location>
</feature>